<dbReference type="OrthoDB" id="2315391at2759"/>
<dbReference type="GO" id="GO:0005576">
    <property type="term" value="C:extracellular region"/>
    <property type="evidence" value="ECO:0007669"/>
    <property type="project" value="UniProtKB-SubCell"/>
</dbReference>
<name>A0A9P3M0Q0_9FUNG</name>
<reference evidence="5" key="1">
    <citation type="submission" date="2021-11" db="EMBL/GenBank/DDBJ databases">
        <authorList>
            <person name="Herlambang A."/>
            <person name="Guo Y."/>
            <person name="Takashima Y."/>
            <person name="Nishizawa T."/>
        </authorList>
    </citation>
    <scope>NUCLEOTIDE SEQUENCE</scope>
    <source>
        <strain evidence="5">E1425</strain>
    </source>
</reference>
<gene>
    <name evidence="5" type="ORF">EMPS_09857</name>
</gene>
<evidence type="ECO:0000313" key="5">
    <source>
        <dbReference type="EMBL" id="GJJ77498.1"/>
    </source>
</evidence>
<proteinExistence type="predicted"/>
<dbReference type="Pfam" id="PF20147">
    <property type="entry name" value="Crinkler"/>
    <property type="match status" value="1"/>
</dbReference>
<evidence type="ECO:0000259" key="4">
    <source>
        <dbReference type="Pfam" id="PF20147"/>
    </source>
</evidence>
<evidence type="ECO:0000313" key="6">
    <source>
        <dbReference type="Proteomes" id="UP000827284"/>
    </source>
</evidence>
<evidence type="ECO:0000256" key="3">
    <source>
        <dbReference type="ARBA" id="ARBA00022525"/>
    </source>
</evidence>
<reference evidence="5" key="2">
    <citation type="journal article" date="2022" name="Microbiol. Resour. Announc.">
        <title>Whole-Genome Sequence of Entomortierella parvispora E1425, a Mucoromycotan Fungus Associated with Burkholderiaceae-Related Endosymbiotic Bacteria.</title>
        <authorList>
            <person name="Herlambang A."/>
            <person name="Guo Y."/>
            <person name="Takashima Y."/>
            <person name="Narisawa K."/>
            <person name="Ohta H."/>
            <person name="Nishizawa T."/>
        </authorList>
    </citation>
    <scope>NUCLEOTIDE SEQUENCE</scope>
    <source>
        <strain evidence="5">E1425</strain>
    </source>
</reference>
<evidence type="ECO:0000256" key="1">
    <source>
        <dbReference type="ARBA" id="ARBA00004340"/>
    </source>
</evidence>
<evidence type="ECO:0000256" key="2">
    <source>
        <dbReference type="ARBA" id="ARBA00004613"/>
    </source>
</evidence>
<keyword evidence="6" id="KW-1185">Reference proteome</keyword>
<dbReference type="GO" id="GO:0043657">
    <property type="term" value="C:host cell"/>
    <property type="evidence" value="ECO:0007669"/>
    <property type="project" value="UniProtKB-SubCell"/>
</dbReference>
<organism evidence="5 6">
    <name type="scientific">Entomortierella parvispora</name>
    <dbReference type="NCBI Taxonomy" id="205924"/>
    <lineage>
        <taxon>Eukaryota</taxon>
        <taxon>Fungi</taxon>
        <taxon>Fungi incertae sedis</taxon>
        <taxon>Mucoromycota</taxon>
        <taxon>Mortierellomycotina</taxon>
        <taxon>Mortierellomycetes</taxon>
        <taxon>Mortierellales</taxon>
        <taxon>Mortierellaceae</taxon>
        <taxon>Entomortierella</taxon>
    </lineage>
</organism>
<comment type="caution">
    <text evidence="5">The sequence shown here is derived from an EMBL/GenBank/DDBJ whole genome shotgun (WGS) entry which is preliminary data.</text>
</comment>
<accession>A0A9P3M0Q0</accession>
<sequence>MATDTLTLFCLISGESTSKSFKVRIVDKDADVSDLKDDVFKVISNPSGQIKAKDLVLWKATIPVGEERIIELGSLGDKIKLDNPRTGLSKLFPESPDDNTYIVVEKPEGTATAQLEMPRLARRPSNDLMHVIKEIQDSFHPRGRGSDSAPKVSSLMPMLERPLDKAANRVIKNVINCLDSQKDEQVAKALSSFLVCSGTAGTGKTRYGQELSSYLRRHLSEKVKEKGLSYTPLQYYMLLDFYKDASLRQVESKLDAENILGLRMAYFHFFQGKYLEAYPDFYHQVADCRGLFTITNVIIAIRKDLKLPAERPFFLFLHIDEFQKIFDHRWEGTPARRRPSLSKGGIYLAGDKTEGHTEEGLSLFKDIMHTLGNFMSGASNPDIIQTFLSGTARREVTLAAKPTLYSFEFLSCPPLSLGACYDIMGSFLRPESVHACQWVPKKGILYLLSATGGLPRALQLLLEEFFGSRLENHASFLEALSNIDEDTDTIFGEVEMQLDNLYAITDFAKKHKGLICAIVRLCLLQQPVERDHVPSDLFPKYTMDVLERETHTILEDNEDNDGRILVRIPFFFLSRYNKVVEEVRNHLKKIFVEDWESSRGWSFFEGIVADFEALRTNLLFGDRQTATLREIYCGAMGQPETLDRIVKLKELSVVKLIHRFPSSGRPTVAGGEQLDWRSDKVFVNAAGASFADVFVCRESSNGNGENILFGLQAKKLTTATLTLETIKTEHKKNEEAIKGVPAGSLLDEDNIKNAKVITVLITTADINDKNFQLLNSSFPPNCLLIYQGNFTKFFGQAFSVSAALALSEDLNWNFATKDTLKKKHHLDDSEVEDILANLPYRSYDDLIQKVPTMSSKATAAEMGFFPYQYFRAEKRRRLF</sequence>
<protein>
    <recommendedName>
        <fullName evidence="4">Crinkler effector protein N-terminal domain-containing protein</fullName>
    </recommendedName>
</protein>
<dbReference type="InterPro" id="IPR045379">
    <property type="entry name" value="Crinkler_N"/>
</dbReference>
<keyword evidence="3" id="KW-0964">Secreted</keyword>
<dbReference type="EMBL" id="BQFW01000013">
    <property type="protein sequence ID" value="GJJ77498.1"/>
    <property type="molecule type" value="Genomic_DNA"/>
</dbReference>
<dbReference type="Proteomes" id="UP000827284">
    <property type="component" value="Unassembled WGS sequence"/>
</dbReference>
<comment type="subcellular location">
    <subcellularLocation>
        <location evidence="1">Host cell</location>
    </subcellularLocation>
    <subcellularLocation>
        <location evidence="2">Secreted</location>
    </subcellularLocation>
</comment>
<feature type="domain" description="Crinkler effector protein N-terminal" evidence="4">
    <location>
        <begin position="6"/>
        <end position="105"/>
    </location>
</feature>
<dbReference type="AlphaFoldDB" id="A0A9P3M0Q0"/>